<evidence type="ECO:0000313" key="2">
    <source>
        <dbReference type="EMBL" id="MBO0447967.1"/>
    </source>
</evidence>
<dbReference type="NCBIfam" id="NF040982">
    <property type="entry name" value="ComGD"/>
    <property type="match status" value="1"/>
</dbReference>
<keyword evidence="1" id="KW-1133">Transmembrane helix</keyword>
<accession>A0ABS3H3D8</accession>
<protein>
    <submittedName>
        <fullName evidence="2">Type II secretion system protein</fullName>
    </submittedName>
</protein>
<comment type="caution">
    <text evidence="2">The sequence shown here is derived from an EMBL/GenBank/DDBJ whole genome shotgun (WGS) entry which is preliminary data.</text>
</comment>
<keyword evidence="3" id="KW-1185">Reference proteome</keyword>
<keyword evidence="1" id="KW-0812">Transmembrane</keyword>
<dbReference type="EMBL" id="JAFLVT010000001">
    <property type="protein sequence ID" value="MBO0447967.1"/>
    <property type="molecule type" value="Genomic_DNA"/>
</dbReference>
<dbReference type="InterPro" id="IPR016785">
    <property type="entry name" value="ComGD"/>
</dbReference>
<dbReference type="Proteomes" id="UP000664256">
    <property type="component" value="Unassembled WGS sequence"/>
</dbReference>
<gene>
    <name evidence="2" type="ORF">JZO76_00290</name>
</gene>
<evidence type="ECO:0000256" key="1">
    <source>
        <dbReference type="SAM" id="Phobius"/>
    </source>
</evidence>
<proteinExistence type="predicted"/>
<name>A0ABS3H3D8_9ENTE</name>
<reference evidence="2 3" key="1">
    <citation type="submission" date="2021-03" db="EMBL/GenBank/DDBJ databases">
        <title>Enterococcal diversity collection.</title>
        <authorList>
            <person name="Gilmore M.S."/>
            <person name="Schwartzman J."/>
            <person name="Van Tyne D."/>
            <person name="Martin M."/>
            <person name="Earl A.M."/>
            <person name="Manson A.L."/>
            <person name="Straub T."/>
            <person name="Salamzade R."/>
            <person name="Saavedra J."/>
            <person name="Lebreton F."/>
            <person name="Prichula J."/>
            <person name="Schaufler K."/>
            <person name="Gaca A."/>
            <person name="Sgardioli B."/>
            <person name="Wagenaar J."/>
            <person name="Strong T."/>
        </authorList>
    </citation>
    <scope>NUCLEOTIDE SEQUENCE [LARGE SCALE GENOMIC DNA]</scope>
    <source>
        <strain evidence="2 3">MJM12</strain>
    </source>
</reference>
<feature type="transmembrane region" description="Helical" evidence="1">
    <location>
        <begin position="6"/>
        <end position="27"/>
    </location>
</feature>
<keyword evidence="1" id="KW-0472">Membrane</keyword>
<organism evidence="2 3">
    <name type="scientific">Candidatus Enterococcus myersii</name>
    <dbReference type="NCBI Taxonomy" id="2815322"/>
    <lineage>
        <taxon>Bacteria</taxon>
        <taxon>Bacillati</taxon>
        <taxon>Bacillota</taxon>
        <taxon>Bacilli</taxon>
        <taxon>Lactobacillales</taxon>
        <taxon>Enterococcaceae</taxon>
        <taxon>Enterococcus</taxon>
    </lineage>
</organism>
<sequence>MPAFTLAESLVVLVVITSFLLIPVLILRPAEEKVKVEIFLAQFEQNFLLLQQTAIAQQVGTTLEINREEQLLHFKISEHKSYPDLQIPTELSYKMPDSITISATTGNYSGMDTVTFEWENRNQRIEYVYQMGSGRFVKTIT</sequence>
<dbReference type="RefSeq" id="WP_206902178.1">
    <property type="nucleotide sequence ID" value="NZ_JAFLVT010000001.1"/>
</dbReference>
<evidence type="ECO:0000313" key="3">
    <source>
        <dbReference type="Proteomes" id="UP000664256"/>
    </source>
</evidence>
<dbReference type="PIRSF" id="PIRSF021292">
    <property type="entry name" value="Competence_ComGD"/>
    <property type="match status" value="1"/>
</dbReference>